<proteinExistence type="predicted"/>
<organism evidence="1 2">
    <name type="scientific">Desulfoscipio gibsoniae DSM 7213</name>
    <dbReference type="NCBI Taxonomy" id="767817"/>
    <lineage>
        <taxon>Bacteria</taxon>
        <taxon>Bacillati</taxon>
        <taxon>Bacillota</taxon>
        <taxon>Clostridia</taxon>
        <taxon>Eubacteriales</taxon>
        <taxon>Desulfallaceae</taxon>
        <taxon>Desulfoscipio</taxon>
    </lineage>
</organism>
<dbReference type="RefSeq" id="WP_006524500.1">
    <property type="nucleotide sequence ID" value="NC_021184.1"/>
</dbReference>
<dbReference type="STRING" id="767817.Desgi_4440"/>
<dbReference type="OrthoDB" id="1804564at2"/>
<keyword evidence="2" id="KW-1185">Reference proteome</keyword>
<dbReference type="Proteomes" id="UP000013520">
    <property type="component" value="Chromosome"/>
</dbReference>
<sequence length="293" mass="33786">MAEYDLILKALAEQYPEHFVTIVRGPGAEVEKIERLEKEAVATQRTLDILLKVTESGYEYVLLIEIQTRPDKTMPLRLLEYTAMHHRTHKKPVYPVLINLTGQGYREECYTYECLDITVINFNYRQFNLSEMNGREFIHAAPVGLLPLVPLMRHSDPPQEVLEACSKRFEREVSSDQDRANLFLGLAVISSLKLSKEIILKVIEVSKMENSPLFDGIREEWEDKGKVKGIIFAILKTLEKKIGKKPDKFFESRLGAIDNEDTIEKLFYVAIEAESIEQFTKALEKVEQERTGY</sequence>
<dbReference type="eggNOG" id="COG5464">
    <property type="taxonomic scope" value="Bacteria"/>
</dbReference>
<reference evidence="1 2" key="1">
    <citation type="submission" date="2012-01" db="EMBL/GenBank/DDBJ databases">
        <title>Complete sequence of Desulfotomaculum gibsoniae DSM 7213.</title>
        <authorList>
            <consortium name="US DOE Joint Genome Institute"/>
            <person name="Lucas S."/>
            <person name="Han J."/>
            <person name="Lapidus A."/>
            <person name="Cheng J.-F."/>
            <person name="Goodwin L."/>
            <person name="Pitluck S."/>
            <person name="Peters L."/>
            <person name="Ovchinnikova G."/>
            <person name="Teshima H."/>
            <person name="Detter J.C."/>
            <person name="Han C."/>
            <person name="Tapia R."/>
            <person name="Land M."/>
            <person name="Hauser L."/>
            <person name="Kyrpides N."/>
            <person name="Ivanova N."/>
            <person name="Pagani I."/>
            <person name="Parshina S."/>
            <person name="Plugge C."/>
            <person name="Muyzer G."/>
            <person name="Kuever J."/>
            <person name="Ivanova A."/>
            <person name="Nazina T."/>
            <person name="Klenk H.-P."/>
            <person name="Brambilla E."/>
            <person name="Spring S."/>
            <person name="Stams A.F."/>
            <person name="Woyke T."/>
        </authorList>
    </citation>
    <scope>NUCLEOTIDE SEQUENCE [LARGE SCALE GENOMIC DNA]</scope>
    <source>
        <strain evidence="1 2">DSM 7213</strain>
    </source>
</reference>
<dbReference type="KEGG" id="dgi:Desgi_4440"/>
<protein>
    <submittedName>
        <fullName evidence="1">Uncharacterized protein</fullName>
    </submittedName>
</protein>
<dbReference type="PANTHER" id="PTHR34613:SF1">
    <property type="entry name" value="SLL6017 PROTEIN"/>
    <property type="match status" value="1"/>
</dbReference>
<gene>
    <name evidence="1" type="ORF">Desgi_4440</name>
</gene>
<accession>R4KKD6</accession>
<dbReference type="PANTHER" id="PTHR34613">
    <property type="entry name" value="SLL0800 PROTEIN"/>
    <property type="match status" value="1"/>
</dbReference>
<dbReference type="EMBL" id="CP003273">
    <property type="protein sequence ID" value="AGL03678.1"/>
    <property type="molecule type" value="Genomic_DNA"/>
</dbReference>
<evidence type="ECO:0000313" key="1">
    <source>
        <dbReference type="EMBL" id="AGL03678.1"/>
    </source>
</evidence>
<evidence type="ECO:0000313" key="2">
    <source>
        <dbReference type="Proteomes" id="UP000013520"/>
    </source>
</evidence>
<dbReference type="HOGENOM" id="CLU_952256_0_0_9"/>
<name>R4KKD6_9FIRM</name>
<dbReference type="AlphaFoldDB" id="R4KKD6"/>